<dbReference type="RefSeq" id="WP_265383071.1">
    <property type="nucleotide sequence ID" value="NZ_CP110615.1"/>
</dbReference>
<gene>
    <name evidence="2" type="ORF">RHODO2019_00120</name>
</gene>
<dbReference type="Proteomes" id="UP001164965">
    <property type="component" value="Chromosome"/>
</dbReference>
<evidence type="ECO:0000313" key="2">
    <source>
        <dbReference type="EMBL" id="UZJ24965.1"/>
    </source>
</evidence>
<dbReference type="InterPro" id="IPR040911">
    <property type="entry name" value="Exostosin_GT47"/>
</dbReference>
<sequence length="321" mass="35674">MHLADIGVSPSATEGFCRLAELDRHGEHRLSADAGAADVVLFSDLHLLPHDIGLRTLRRHELYRRFPEKCFVYDERDHPWSNLPGLYVSMPGRTFDDRRQVASAYYVLIRPAVPEVALPQHLFSFLGSRSHPLRSKVLDLHHSRAVIEDTTGFVFYAAASDDQHRERYATVLADSKFVLCPRGAGTASIRLFETLAAGRVPVILSDGWVPPPGPDWDAISVRWPEDDLAGLPAHLESRETQWPQLATGTRAAFDTWFAQDVSWHRLAEGLASLVSAGVVGGFGPSVLNRPRWEAELVHARWCTRSHLRSAVNALGGLGSRK</sequence>
<dbReference type="InterPro" id="IPR004263">
    <property type="entry name" value="Exostosin"/>
</dbReference>
<accession>A0ABY6P008</accession>
<keyword evidence="3" id="KW-1185">Reference proteome</keyword>
<evidence type="ECO:0000313" key="3">
    <source>
        <dbReference type="Proteomes" id="UP001164965"/>
    </source>
</evidence>
<reference evidence="2" key="1">
    <citation type="submission" date="2022-10" db="EMBL/GenBank/DDBJ databases">
        <title>Rhodococcus sp.75.</title>
        <authorList>
            <person name="Sun M."/>
        </authorList>
    </citation>
    <scope>NUCLEOTIDE SEQUENCE</scope>
    <source>
        <strain evidence="2">75</strain>
    </source>
</reference>
<feature type="domain" description="Exostosin GT47" evidence="1">
    <location>
        <begin position="122"/>
        <end position="232"/>
    </location>
</feature>
<dbReference type="EMBL" id="CP110615">
    <property type="protein sequence ID" value="UZJ24965.1"/>
    <property type="molecule type" value="Genomic_DNA"/>
</dbReference>
<evidence type="ECO:0000259" key="1">
    <source>
        <dbReference type="Pfam" id="PF03016"/>
    </source>
</evidence>
<name>A0ABY6P008_9NOCA</name>
<protein>
    <submittedName>
        <fullName evidence="2">Glycosyltransferase family 47 protein</fullName>
    </submittedName>
</protein>
<dbReference type="PANTHER" id="PTHR11062">
    <property type="entry name" value="EXOSTOSIN HEPARAN SULFATE GLYCOSYLTRANSFERASE -RELATED"/>
    <property type="match status" value="1"/>
</dbReference>
<dbReference type="Pfam" id="PF03016">
    <property type="entry name" value="Exostosin_GT47"/>
    <property type="match status" value="1"/>
</dbReference>
<proteinExistence type="predicted"/>
<organism evidence="2 3">
    <name type="scientific">Rhodococcus antarcticus</name>
    <dbReference type="NCBI Taxonomy" id="2987751"/>
    <lineage>
        <taxon>Bacteria</taxon>
        <taxon>Bacillati</taxon>
        <taxon>Actinomycetota</taxon>
        <taxon>Actinomycetes</taxon>
        <taxon>Mycobacteriales</taxon>
        <taxon>Nocardiaceae</taxon>
        <taxon>Rhodococcus</taxon>
    </lineage>
</organism>